<dbReference type="InterPro" id="IPR000644">
    <property type="entry name" value="CBS_dom"/>
</dbReference>
<dbReference type="SUPFAM" id="SSF54631">
    <property type="entry name" value="CBS-domain pair"/>
    <property type="match status" value="1"/>
</dbReference>
<dbReference type="CDD" id="cd00400">
    <property type="entry name" value="Voltage_gated_ClC"/>
    <property type="match status" value="1"/>
</dbReference>
<accession>A0ABQ0QN73</accession>
<organism evidence="13 14">
    <name type="scientific">Neokomagataea thailandica NBRC 106555</name>
    <dbReference type="NCBI Taxonomy" id="1223520"/>
    <lineage>
        <taxon>Bacteria</taxon>
        <taxon>Pseudomonadati</taxon>
        <taxon>Pseudomonadota</taxon>
        <taxon>Alphaproteobacteria</taxon>
        <taxon>Acetobacterales</taxon>
        <taxon>Acetobacteraceae</taxon>
        <taxon>Neokomagataea</taxon>
    </lineage>
</organism>
<feature type="transmembrane region" description="Helical" evidence="11">
    <location>
        <begin position="145"/>
        <end position="166"/>
    </location>
</feature>
<dbReference type="InterPro" id="IPR050368">
    <property type="entry name" value="ClC-type_chloride_channel"/>
</dbReference>
<proteinExistence type="predicted"/>
<dbReference type="Pfam" id="PF00571">
    <property type="entry name" value="CBS"/>
    <property type="match status" value="1"/>
</dbReference>
<feature type="transmembrane region" description="Helical" evidence="11">
    <location>
        <begin position="19"/>
        <end position="39"/>
    </location>
</feature>
<dbReference type="InterPro" id="IPR014743">
    <property type="entry name" value="Cl-channel_core"/>
</dbReference>
<reference evidence="13 14" key="1">
    <citation type="submission" date="2013-04" db="EMBL/GenBank/DDBJ databases">
        <title>The genome sequencing project of 58 acetic acid bacteria.</title>
        <authorList>
            <person name="Okamoto-Kainuma A."/>
            <person name="Ishikawa M."/>
            <person name="Umino S."/>
            <person name="Koizumi Y."/>
            <person name="Shiwa Y."/>
            <person name="Yoshikawa H."/>
            <person name="Matsutani M."/>
            <person name="Matsushita K."/>
        </authorList>
    </citation>
    <scope>NUCLEOTIDE SEQUENCE [LARGE SCALE GENOMIC DNA]</scope>
    <source>
        <strain evidence="13 14">NBRC 106555</strain>
    </source>
</reference>
<keyword evidence="3 11" id="KW-0812">Transmembrane</keyword>
<evidence type="ECO:0000256" key="9">
    <source>
        <dbReference type="ARBA" id="ARBA00023303"/>
    </source>
</evidence>
<sequence>MFGVTQVEALFRRMPGPAWLRPVVGGLGVSGLALVHPSVLSSGHEAMRRVLSGDFSPRIAAGLLLLKALASALSIGAGFRGGLFFASLYLGTLAGTVYTVFLTPLGIAPGNMVLAALVGMSAMAVAVIGSPMTMVCLALEMTGSAVFSGATFIAAILSLLTVRRLFGYSFATWRFHLRGESIRSAVDIGWIRSLDVRRMMRPAPRILPMRTLVARAQKILPPGSGQRVVLTDEDGRYAGMLGVADLHLARGNPNQLVGELAHHQEYMLTPLMNVRDAIEHFTEAEADALVVVDDVLSRKIVGLLTEQHALRRYAEELERSRRSLAGEESFPT</sequence>
<evidence type="ECO:0000259" key="12">
    <source>
        <dbReference type="PROSITE" id="PS51371"/>
    </source>
</evidence>
<feature type="transmembrane region" description="Helical" evidence="11">
    <location>
        <begin position="59"/>
        <end position="77"/>
    </location>
</feature>
<evidence type="ECO:0000256" key="8">
    <source>
        <dbReference type="ARBA" id="ARBA00023214"/>
    </source>
</evidence>
<keyword evidence="10" id="KW-0129">CBS domain</keyword>
<evidence type="ECO:0000256" key="10">
    <source>
        <dbReference type="PROSITE-ProRule" id="PRU00703"/>
    </source>
</evidence>
<dbReference type="SUPFAM" id="SSF81340">
    <property type="entry name" value="Clc chloride channel"/>
    <property type="match status" value="1"/>
</dbReference>
<evidence type="ECO:0000256" key="5">
    <source>
        <dbReference type="ARBA" id="ARBA00023065"/>
    </source>
</evidence>
<dbReference type="Pfam" id="PF00654">
    <property type="entry name" value="Voltage_CLC"/>
    <property type="match status" value="1"/>
</dbReference>
<keyword evidence="14" id="KW-1185">Reference proteome</keyword>
<keyword evidence="8" id="KW-0868">Chloride</keyword>
<dbReference type="Gene3D" id="1.10.3080.10">
    <property type="entry name" value="Clc chloride channel"/>
    <property type="match status" value="1"/>
</dbReference>
<keyword evidence="2" id="KW-0813">Transport</keyword>
<comment type="caution">
    <text evidence="13">The sequence shown here is derived from an EMBL/GenBank/DDBJ whole genome shotgun (WGS) entry which is preliminary data.</text>
</comment>
<evidence type="ECO:0000256" key="2">
    <source>
        <dbReference type="ARBA" id="ARBA00022448"/>
    </source>
</evidence>
<dbReference type="PANTHER" id="PTHR43427">
    <property type="entry name" value="CHLORIDE CHANNEL PROTEIN CLC-E"/>
    <property type="match status" value="1"/>
</dbReference>
<dbReference type="Gene3D" id="3.10.580.10">
    <property type="entry name" value="CBS-domain"/>
    <property type="match status" value="1"/>
</dbReference>
<evidence type="ECO:0000256" key="1">
    <source>
        <dbReference type="ARBA" id="ARBA00004141"/>
    </source>
</evidence>
<protein>
    <submittedName>
        <fullName evidence="13">Chloride channel protein</fullName>
    </submittedName>
</protein>
<keyword evidence="5" id="KW-0406">Ion transport</keyword>
<dbReference type="Proteomes" id="UP001062632">
    <property type="component" value="Unassembled WGS sequence"/>
</dbReference>
<feature type="transmembrane region" description="Helical" evidence="11">
    <location>
        <begin position="83"/>
        <end position="101"/>
    </location>
</feature>
<evidence type="ECO:0000256" key="6">
    <source>
        <dbReference type="ARBA" id="ARBA00023136"/>
    </source>
</evidence>
<dbReference type="PROSITE" id="PS51371">
    <property type="entry name" value="CBS"/>
    <property type="match status" value="1"/>
</dbReference>
<evidence type="ECO:0000256" key="3">
    <source>
        <dbReference type="ARBA" id="ARBA00022692"/>
    </source>
</evidence>
<dbReference type="PANTHER" id="PTHR43427:SF6">
    <property type="entry name" value="CHLORIDE CHANNEL PROTEIN CLC-E"/>
    <property type="match status" value="1"/>
</dbReference>
<evidence type="ECO:0000313" key="14">
    <source>
        <dbReference type="Proteomes" id="UP001062632"/>
    </source>
</evidence>
<feature type="transmembrane region" description="Helical" evidence="11">
    <location>
        <begin position="113"/>
        <end position="133"/>
    </location>
</feature>
<evidence type="ECO:0000256" key="4">
    <source>
        <dbReference type="ARBA" id="ARBA00022989"/>
    </source>
</evidence>
<evidence type="ECO:0000256" key="7">
    <source>
        <dbReference type="ARBA" id="ARBA00023173"/>
    </source>
</evidence>
<gene>
    <name evidence="13" type="ORF">AA106555_0466</name>
</gene>
<feature type="domain" description="CBS" evidence="12">
    <location>
        <begin position="261"/>
        <end position="319"/>
    </location>
</feature>
<name>A0ABQ0QN73_9PROT</name>
<keyword evidence="7" id="KW-0869">Chloride channel</keyword>
<keyword evidence="9" id="KW-0407">Ion channel</keyword>
<dbReference type="InterPro" id="IPR046342">
    <property type="entry name" value="CBS_dom_sf"/>
</dbReference>
<dbReference type="InterPro" id="IPR001807">
    <property type="entry name" value="ClC"/>
</dbReference>
<dbReference type="EMBL" id="BAQC01000010">
    <property type="protein sequence ID" value="GBR51196.1"/>
    <property type="molecule type" value="Genomic_DNA"/>
</dbReference>
<evidence type="ECO:0000256" key="11">
    <source>
        <dbReference type="SAM" id="Phobius"/>
    </source>
</evidence>
<keyword evidence="6 11" id="KW-0472">Membrane</keyword>
<keyword evidence="4 11" id="KW-1133">Transmembrane helix</keyword>
<evidence type="ECO:0000313" key="13">
    <source>
        <dbReference type="EMBL" id="GBR51196.1"/>
    </source>
</evidence>
<comment type="subcellular location">
    <subcellularLocation>
        <location evidence="1">Membrane</location>
        <topology evidence="1">Multi-pass membrane protein</topology>
    </subcellularLocation>
</comment>